<accession>A0AC34QJE8</accession>
<evidence type="ECO:0000313" key="2">
    <source>
        <dbReference type="WBParaSite" id="JU765_v2.g16856.t1"/>
    </source>
</evidence>
<name>A0AC34QJE8_9BILA</name>
<dbReference type="Proteomes" id="UP000887576">
    <property type="component" value="Unplaced"/>
</dbReference>
<organism evidence="1 2">
    <name type="scientific">Panagrolaimus sp. JU765</name>
    <dbReference type="NCBI Taxonomy" id="591449"/>
    <lineage>
        <taxon>Eukaryota</taxon>
        <taxon>Metazoa</taxon>
        <taxon>Ecdysozoa</taxon>
        <taxon>Nematoda</taxon>
        <taxon>Chromadorea</taxon>
        <taxon>Rhabditida</taxon>
        <taxon>Tylenchina</taxon>
        <taxon>Panagrolaimomorpha</taxon>
        <taxon>Panagrolaimoidea</taxon>
        <taxon>Panagrolaimidae</taxon>
        <taxon>Panagrolaimus</taxon>
    </lineage>
</organism>
<protein>
    <submittedName>
        <fullName evidence="2">Uncharacterized protein</fullName>
    </submittedName>
</protein>
<dbReference type="WBParaSite" id="JU765_v2.g16856.t1">
    <property type="protein sequence ID" value="JU765_v2.g16856.t1"/>
    <property type="gene ID" value="JU765_v2.g16856"/>
</dbReference>
<sequence length="261" mass="29092">MFVLGIYDGMTIPIGSFYGGYATAIGMVYCMAPNVNYILGNLGLGGWAGASSLCMLLALNRCIDMIDPKLGSKLFDGKKTYLWISIPVIYSLYYVFFHTTVVFNSNLCAFFFDPFLGVPERNGTIDNEHYPHTVHSLHNMLVVVVLLVCYVVLCIILSIKAQMSSTVKVSKMQRQTFIQSLLVCAATFIAASVYVYMQFFPTPVWIVITGELCWQMSHGAAGISYAFLNKTMRNEAKRIFCGTTRSSTVKNITESQSQLQF</sequence>
<reference evidence="2" key="1">
    <citation type="submission" date="2022-11" db="UniProtKB">
        <authorList>
            <consortium name="WormBaseParasite"/>
        </authorList>
    </citation>
    <scope>IDENTIFICATION</scope>
</reference>
<evidence type="ECO:0000313" key="1">
    <source>
        <dbReference type="Proteomes" id="UP000887576"/>
    </source>
</evidence>
<proteinExistence type="predicted"/>